<protein>
    <submittedName>
        <fullName evidence="1">Uncharacterized protein</fullName>
    </submittedName>
</protein>
<dbReference type="Proteomes" id="UP000326837">
    <property type="component" value="Chromosome"/>
</dbReference>
<dbReference type="KEGG" id="lpav:PLANPX_3297"/>
<gene>
    <name evidence="1" type="ORF">PLANPX_3297</name>
</gene>
<evidence type="ECO:0000313" key="1">
    <source>
        <dbReference type="EMBL" id="BBO33685.1"/>
    </source>
</evidence>
<reference evidence="2" key="1">
    <citation type="submission" date="2019-10" db="EMBL/GenBank/DDBJ databases">
        <title>Lacipirellula parvula gen. nov., sp. nov., representing a lineage of planctomycetes widespread in freshwater anoxic habitats, and description of the family Lacipirellulaceae.</title>
        <authorList>
            <person name="Dedysh S.N."/>
            <person name="Kulichevskaya I.S."/>
            <person name="Beletsky A.V."/>
            <person name="Rakitin A.L."/>
            <person name="Mardanov A.V."/>
            <person name="Ivanova A.A."/>
            <person name="Saltykova V.X."/>
            <person name="Rijpstra W.I.C."/>
            <person name="Sinninghe Damste J.S."/>
            <person name="Ravin N.V."/>
        </authorList>
    </citation>
    <scope>NUCLEOTIDE SEQUENCE [LARGE SCALE GENOMIC DNA]</scope>
    <source>
        <strain evidence="2">PX69</strain>
    </source>
</reference>
<evidence type="ECO:0000313" key="2">
    <source>
        <dbReference type="Proteomes" id="UP000326837"/>
    </source>
</evidence>
<dbReference type="AlphaFoldDB" id="A0A5K7XBE6"/>
<sequence>MSMHSLKVENKSAIFNLINYNPRRVRETLLFGTEGDA</sequence>
<dbReference type="EMBL" id="AP021861">
    <property type="protein sequence ID" value="BBO33685.1"/>
    <property type="molecule type" value="Genomic_DNA"/>
</dbReference>
<proteinExistence type="predicted"/>
<keyword evidence="2" id="KW-1185">Reference proteome</keyword>
<accession>A0A5K7XBE6</accession>
<organism evidence="1 2">
    <name type="scientific">Lacipirellula parvula</name>
    <dbReference type="NCBI Taxonomy" id="2650471"/>
    <lineage>
        <taxon>Bacteria</taxon>
        <taxon>Pseudomonadati</taxon>
        <taxon>Planctomycetota</taxon>
        <taxon>Planctomycetia</taxon>
        <taxon>Pirellulales</taxon>
        <taxon>Lacipirellulaceae</taxon>
        <taxon>Lacipirellula</taxon>
    </lineage>
</organism>
<name>A0A5K7XBE6_9BACT</name>